<feature type="binding site" evidence="6">
    <location>
        <begin position="136"/>
        <end position="139"/>
    </location>
    <ligand>
        <name>FMN</name>
        <dbReference type="ChEBI" id="CHEBI:58210"/>
    </ligand>
</feature>
<dbReference type="GO" id="GO:0009055">
    <property type="term" value="F:electron transfer activity"/>
    <property type="evidence" value="ECO:0007669"/>
    <property type="project" value="UniProtKB-UniRule"/>
</dbReference>
<dbReference type="Pfam" id="PF02525">
    <property type="entry name" value="Flavodoxin_2"/>
    <property type="match status" value="1"/>
</dbReference>
<evidence type="ECO:0000259" key="7">
    <source>
        <dbReference type="Pfam" id="PF02525"/>
    </source>
</evidence>
<dbReference type="EC" id="1.7.1.17" evidence="6"/>
<evidence type="ECO:0000313" key="8">
    <source>
        <dbReference type="EMBL" id="SFO71257.1"/>
    </source>
</evidence>
<dbReference type="Gene3D" id="3.40.50.360">
    <property type="match status" value="1"/>
</dbReference>
<evidence type="ECO:0000256" key="1">
    <source>
        <dbReference type="ARBA" id="ARBA00022630"/>
    </source>
</evidence>
<proteinExistence type="inferred from homology"/>
<dbReference type="GO" id="GO:0010181">
    <property type="term" value="F:FMN binding"/>
    <property type="evidence" value="ECO:0007669"/>
    <property type="project" value="UniProtKB-UniRule"/>
</dbReference>
<evidence type="ECO:0000256" key="5">
    <source>
        <dbReference type="ARBA" id="ARBA00048542"/>
    </source>
</evidence>
<keyword evidence="3 6" id="KW-0560">Oxidoreductase</keyword>
<keyword evidence="2 6" id="KW-0288">FMN</keyword>
<comment type="similarity">
    <text evidence="6">Belongs to the azoreductase type 1 family.</text>
</comment>
<comment type="function">
    <text evidence="6">Also exhibits azoreductase activity. Catalyzes the reductive cleavage of the azo bond in aromatic azo compounds to the corresponding amines.</text>
</comment>
<feature type="binding site" evidence="6">
    <location>
        <position position="10"/>
    </location>
    <ligand>
        <name>FMN</name>
        <dbReference type="ChEBI" id="CHEBI:58210"/>
    </ligand>
</feature>
<dbReference type="RefSeq" id="WP_074936252.1">
    <property type="nucleotide sequence ID" value="NZ_FOWP01000001.1"/>
</dbReference>
<dbReference type="EC" id="1.6.5.-" evidence="6"/>
<keyword evidence="1 6" id="KW-0285">Flavoprotein</keyword>
<dbReference type="STRING" id="658457.SAMN05216601_101316"/>
<dbReference type="PANTHER" id="PTHR43741:SF2">
    <property type="entry name" value="FMN-DEPENDENT NADH:QUINONE OXIDOREDUCTASE"/>
    <property type="match status" value="1"/>
</dbReference>
<dbReference type="GO" id="GO:0016655">
    <property type="term" value="F:oxidoreductase activity, acting on NAD(P)H, quinone or similar compound as acceptor"/>
    <property type="evidence" value="ECO:0007669"/>
    <property type="project" value="InterPro"/>
</dbReference>
<comment type="subunit">
    <text evidence="6">Homodimer.</text>
</comment>
<dbReference type="GO" id="GO:0016652">
    <property type="term" value="F:oxidoreductase activity, acting on NAD(P)H as acceptor"/>
    <property type="evidence" value="ECO:0007669"/>
    <property type="project" value="UniProtKB-UniRule"/>
</dbReference>
<protein>
    <recommendedName>
        <fullName evidence="6">FMN dependent NADH:quinone oxidoreductase</fullName>
        <ecNumber evidence="6">1.6.5.-</ecNumber>
    </recommendedName>
    <alternativeName>
        <fullName evidence="6">Azo-dye reductase</fullName>
    </alternativeName>
    <alternativeName>
        <fullName evidence="6">FMN-dependent NADH-azo compound oxidoreductase</fullName>
    </alternativeName>
    <alternativeName>
        <fullName evidence="6">FMN-dependent NADH-azoreductase</fullName>
        <ecNumber evidence="6">1.7.1.17</ecNumber>
    </alternativeName>
</protein>
<comment type="cofactor">
    <cofactor evidence="6">
        <name>FMN</name>
        <dbReference type="ChEBI" id="CHEBI:58210"/>
    </cofactor>
    <text evidence="6">Binds 1 FMN per subunit.</text>
</comment>
<evidence type="ECO:0000256" key="4">
    <source>
        <dbReference type="ARBA" id="ARBA00023027"/>
    </source>
</evidence>
<comment type="catalytic activity">
    <reaction evidence="5">
        <text>N,N-dimethyl-1,4-phenylenediamine + anthranilate + 2 NAD(+) = 2-(4-dimethylaminophenyl)diazenylbenzoate + 2 NADH + 2 H(+)</text>
        <dbReference type="Rhea" id="RHEA:55872"/>
        <dbReference type="ChEBI" id="CHEBI:15378"/>
        <dbReference type="ChEBI" id="CHEBI:15783"/>
        <dbReference type="ChEBI" id="CHEBI:16567"/>
        <dbReference type="ChEBI" id="CHEBI:57540"/>
        <dbReference type="ChEBI" id="CHEBI:57945"/>
        <dbReference type="ChEBI" id="CHEBI:71579"/>
        <dbReference type="EC" id="1.7.1.17"/>
    </reaction>
    <physiologicalReaction direction="right-to-left" evidence="5">
        <dbReference type="Rhea" id="RHEA:55874"/>
    </physiologicalReaction>
</comment>
<dbReference type="EMBL" id="FOWP01000001">
    <property type="protein sequence ID" value="SFO71257.1"/>
    <property type="molecule type" value="Genomic_DNA"/>
</dbReference>
<dbReference type="OrthoDB" id="9787136at2"/>
<evidence type="ECO:0000313" key="9">
    <source>
        <dbReference type="Proteomes" id="UP000182400"/>
    </source>
</evidence>
<dbReference type="Proteomes" id="UP000182400">
    <property type="component" value="Unassembled WGS sequence"/>
</dbReference>
<keyword evidence="4 6" id="KW-0520">NAD</keyword>
<dbReference type="SUPFAM" id="SSF52218">
    <property type="entry name" value="Flavoproteins"/>
    <property type="match status" value="1"/>
</dbReference>
<comment type="catalytic activity">
    <reaction evidence="6">
        <text>2 a quinone + NADH + H(+) = 2 a 1,4-benzosemiquinone + NAD(+)</text>
        <dbReference type="Rhea" id="RHEA:65952"/>
        <dbReference type="ChEBI" id="CHEBI:15378"/>
        <dbReference type="ChEBI" id="CHEBI:57540"/>
        <dbReference type="ChEBI" id="CHEBI:57945"/>
        <dbReference type="ChEBI" id="CHEBI:132124"/>
        <dbReference type="ChEBI" id="CHEBI:134225"/>
    </reaction>
</comment>
<name>A0A1I5JEP0_9GAMM</name>
<dbReference type="InterPro" id="IPR050104">
    <property type="entry name" value="FMN-dep_NADH:Q_OxRdtase_AzoR1"/>
</dbReference>
<sequence>MQRILMLHCSPHGRQSRASGLAQELVERLRQRHPAAQLLERDLAGEPLPALTADYAGALVALAPNDDPALGVSERLIQELENSDCLVIATPMHNFSVPAALKLWIDYVLRIGRSFAATEAGKVGLLADRPTFVVVSAGGVYRGEQARQPDFLTSYLRHVLSTIGIHDLEFIHLQGLVRGQEHAETMLAQAREQLAFNPQLTPQGEAS</sequence>
<comment type="function">
    <text evidence="6">Quinone reductase that provides resistance to thiol-specific stress caused by electrophilic quinones.</text>
</comment>
<feature type="domain" description="Flavodoxin-like fold" evidence="7">
    <location>
        <begin position="3"/>
        <end position="194"/>
    </location>
</feature>
<accession>A0A1I5JEP0</accession>
<evidence type="ECO:0000256" key="3">
    <source>
        <dbReference type="ARBA" id="ARBA00023002"/>
    </source>
</evidence>
<dbReference type="InterPro" id="IPR023048">
    <property type="entry name" value="NADH:quinone_OxRdtase_FMN_depd"/>
</dbReference>
<dbReference type="InterPro" id="IPR029039">
    <property type="entry name" value="Flavoprotein-like_sf"/>
</dbReference>
<dbReference type="InterPro" id="IPR003680">
    <property type="entry name" value="Flavodoxin_fold"/>
</dbReference>
<gene>
    <name evidence="6" type="primary">azoR</name>
    <name evidence="8" type="ORF">SAMN05216601_101316</name>
</gene>
<dbReference type="AlphaFoldDB" id="A0A1I5JEP0"/>
<evidence type="ECO:0000256" key="6">
    <source>
        <dbReference type="HAMAP-Rule" id="MF_01216"/>
    </source>
</evidence>
<evidence type="ECO:0000256" key="2">
    <source>
        <dbReference type="ARBA" id="ARBA00022643"/>
    </source>
</evidence>
<organism evidence="8 9">
    <name type="scientific">Ectopseudomonas composti</name>
    <dbReference type="NCBI Taxonomy" id="658457"/>
    <lineage>
        <taxon>Bacteria</taxon>
        <taxon>Pseudomonadati</taxon>
        <taxon>Pseudomonadota</taxon>
        <taxon>Gammaproteobacteria</taxon>
        <taxon>Pseudomonadales</taxon>
        <taxon>Pseudomonadaceae</taxon>
        <taxon>Ectopseudomonas</taxon>
    </lineage>
</organism>
<dbReference type="HAMAP" id="MF_01216">
    <property type="entry name" value="Azoreductase_type1"/>
    <property type="match status" value="1"/>
</dbReference>
<dbReference type="PANTHER" id="PTHR43741">
    <property type="entry name" value="FMN-DEPENDENT NADH-AZOREDUCTASE 1"/>
    <property type="match status" value="1"/>
</dbReference>
<reference evidence="8 9" key="1">
    <citation type="submission" date="2016-10" db="EMBL/GenBank/DDBJ databases">
        <authorList>
            <person name="de Groot N.N."/>
        </authorList>
    </citation>
    <scope>NUCLEOTIDE SEQUENCE [LARGE SCALE GENOMIC DNA]</scope>
    <source>
        <strain evidence="8 9">CCUG 59231</strain>
    </source>
</reference>
<comment type="caution">
    <text evidence="6">Lacks conserved residue(s) required for the propagation of feature annotation.</text>
</comment>